<evidence type="ECO:0000256" key="6">
    <source>
        <dbReference type="SAM" id="SignalP"/>
    </source>
</evidence>
<dbReference type="OrthoDB" id="8196271at2759"/>
<keyword evidence="4" id="KW-1015">Disulfide bond</keyword>
<evidence type="ECO:0000256" key="1">
    <source>
        <dbReference type="ARBA" id="ARBA00004613"/>
    </source>
</evidence>
<dbReference type="AlphaFoldDB" id="A0A9P0GMU8"/>
<evidence type="ECO:0000256" key="4">
    <source>
        <dbReference type="ARBA" id="ARBA00023157"/>
    </source>
</evidence>
<dbReference type="GO" id="GO:0036122">
    <property type="term" value="F:BMP binding"/>
    <property type="evidence" value="ECO:0007669"/>
    <property type="project" value="TreeGrafter"/>
</dbReference>
<evidence type="ECO:0000313" key="9">
    <source>
        <dbReference type="Proteomes" id="UP001152799"/>
    </source>
</evidence>
<keyword evidence="2" id="KW-0964">Secreted</keyword>
<keyword evidence="9" id="KW-1185">Reference proteome</keyword>
<dbReference type="GO" id="GO:0048018">
    <property type="term" value="F:receptor ligand activity"/>
    <property type="evidence" value="ECO:0007669"/>
    <property type="project" value="TreeGrafter"/>
</dbReference>
<organism evidence="8 9">
    <name type="scientific">Ceutorhynchus assimilis</name>
    <name type="common">cabbage seed weevil</name>
    <dbReference type="NCBI Taxonomy" id="467358"/>
    <lineage>
        <taxon>Eukaryota</taxon>
        <taxon>Metazoa</taxon>
        <taxon>Ecdysozoa</taxon>
        <taxon>Arthropoda</taxon>
        <taxon>Hexapoda</taxon>
        <taxon>Insecta</taxon>
        <taxon>Pterygota</taxon>
        <taxon>Neoptera</taxon>
        <taxon>Endopterygota</taxon>
        <taxon>Coleoptera</taxon>
        <taxon>Polyphaga</taxon>
        <taxon>Cucujiformia</taxon>
        <taxon>Curculionidae</taxon>
        <taxon>Ceutorhynchinae</taxon>
        <taxon>Ceutorhynchus</taxon>
    </lineage>
</organism>
<keyword evidence="3 6" id="KW-0732">Signal</keyword>
<sequence length="365" mass="41167">MVSILYSLLPLSVLFNKIYCEQEHKVHNIVLYPEKHSWCQTTPIQQVVASSGYEPVTIQNNVCVGACFSYSIPKSEPAEPGELIGPYCDSCQPSEIKCYHVNLKAEESNVEGVKILQKRIEVIMNCSCQSCNKIRLEDCAINDTNTMELPLNMYVDQENFKTNEDNIHPDLFEAQNSHKTFENDIKLKNKLKKWFETYQSESGDHKNSELADLINIDKKNEKIVKDLEGLPKTFGVEGAASHQKGAHIGMGISHHPNDVVDPDTKTPDLEVQPPHHHHHSHHHHGQSGEETGKHHHYLGEEQHIGLDVTQLVRGPHGSMIATPTEVKLHIDSDSLKPNDEGLVVEYESHHQKDPLQKVADLMSID</sequence>
<dbReference type="PANTHER" id="PTHR15283">
    <property type="entry name" value="GREMLIN 1"/>
    <property type="match status" value="1"/>
</dbReference>
<dbReference type="GO" id="GO:0009887">
    <property type="term" value="P:animal organ morphogenesis"/>
    <property type="evidence" value="ECO:0007669"/>
    <property type="project" value="TreeGrafter"/>
</dbReference>
<feature type="domain" description="DAN" evidence="7">
    <location>
        <begin position="34"/>
        <end position="130"/>
    </location>
</feature>
<feature type="chain" id="PRO_5040328169" description="DAN domain-containing protein" evidence="6">
    <location>
        <begin position="21"/>
        <end position="365"/>
    </location>
</feature>
<dbReference type="Gene3D" id="2.10.90.10">
    <property type="entry name" value="Cystine-knot cytokines"/>
    <property type="match status" value="1"/>
</dbReference>
<feature type="compositionally biased region" description="Basic and acidic residues" evidence="5">
    <location>
        <begin position="255"/>
        <end position="268"/>
    </location>
</feature>
<evidence type="ECO:0000259" key="7">
    <source>
        <dbReference type="Pfam" id="PF03045"/>
    </source>
</evidence>
<dbReference type="PANTHER" id="PTHR15283:SF5">
    <property type="entry name" value="NEUROBLASTOMA SUPPRESSOR OF TUMORIGENICITY 1"/>
    <property type="match status" value="1"/>
</dbReference>
<evidence type="ECO:0000256" key="3">
    <source>
        <dbReference type="ARBA" id="ARBA00022729"/>
    </source>
</evidence>
<gene>
    <name evidence="8" type="ORF">CEUTPL_LOCUS8404</name>
</gene>
<evidence type="ECO:0000256" key="2">
    <source>
        <dbReference type="ARBA" id="ARBA00022525"/>
    </source>
</evidence>
<dbReference type="Pfam" id="PF03045">
    <property type="entry name" value="DAN"/>
    <property type="match status" value="1"/>
</dbReference>
<accession>A0A9P0GMU8</accession>
<feature type="region of interest" description="Disordered" evidence="5">
    <location>
        <begin position="255"/>
        <end position="293"/>
    </location>
</feature>
<dbReference type="InterPro" id="IPR029034">
    <property type="entry name" value="Cystine-knot_cytokine"/>
</dbReference>
<evidence type="ECO:0000313" key="8">
    <source>
        <dbReference type="EMBL" id="CAH1129736.1"/>
    </source>
</evidence>
<proteinExistence type="predicted"/>
<reference evidence="8" key="1">
    <citation type="submission" date="2022-01" db="EMBL/GenBank/DDBJ databases">
        <authorList>
            <person name="King R."/>
        </authorList>
    </citation>
    <scope>NUCLEOTIDE SEQUENCE</scope>
</reference>
<name>A0A9P0GMU8_9CUCU</name>
<protein>
    <recommendedName>
        <fullName evidence="7">DAN domain-containing protein</fullName>
    </recommendedName>
</protein>
<comment type="subcellular location">
    <subcellularLocation>
        <location evidence="1">Secreted</location>
    </subcellularLocation>
</comment>
<dbReference type="GO" id="GO:0038098">
    <property type="term" value="P:sequestering of BMP from receptor via BMP binding"/>
    <property type="evidence" value="ECO:0007669"/>
    <property type="project" value="TreeGrafter"/>
</dbReference>
<dbReference type="EMBL" id="OU892280">
    <property type="protein sequence ID" value="CAH1129736.1"/>
    <property type="molecule type" value="Genomic_DNA"/>
</dbReference>
<evidence type="ECO:0000256" key="5">
    <source>
        <dbReference type="SAM" id="MobiDB-lite"/>
    </source>
</evidence>
<dbReference type="InterPro" id="IPR004133">
    <property type="entry name" value="DAN_dom"/>
</dbReference>
<dbReference type="Proteomes" id="UP001152799">
    <property type="component" value="Chromosome 4"/>
</dbReference>
<dbReference type="GO" id="GO:0005615">
    <property type="term" value="C:extracellular space"/>
    <property type="evidence" value="ECO:0007669"/>
    <property type="project" value="TreeGrafter"/>
</dbReference>
<feature type="compositionally biased region" description="Basic residues" evidence="5">
    <location>
        <begin position="274"/>
        <end position="285"/>
    </location>
</feature>
<feature type="signal peptide" evidence="6">
    <location>
        <begin position="1"/>
        <end position="20"/>
    </location>
</feature>